<dbReference type="EMBL" id="CYKH01000829">
    <property type="protein sequence ID" value="CUG46909.1"/>
    <property type="molecule type" value="Genomic_DNA"/>
</dbReference>
<dbReference type="VEuPathDB" id="TriTrypDB:BSAL_79845"/>
<gene>
    <name evidence="2" type="ORF">BSAL_79845</name>
</gene>
<sequence length="299" mass="33381">MARNKTTLLVRIELLLFAVIVFFFFFDLSSRKPFADLHVQVERNNSLLNQKEVLLQSDFDVTSNNSLVLSDPLSTPHMSDFRWSGGGISGPTEGIENINLDTEIHKAVLQEFEAAIGVRAAAFKAFNTSTEHSQPNISAFVTFFTSKVANNTNPDCADRLHASHQLLCHVWAAQWQHNQSSDNSHQNNNNHSSVSSDDKDSSSSLFKDTALHSMCSLFLACAEWRCGRYSVPLSNALLQSTFESIVEDTALSNGSGVLLRNLIHGGSNWREYDWLADRVQTSRELLEGHTSPFDVRTVF</sequence>
<name>A0A0S4J1C4_BODSA</name>
<reference evidence="3" key="1">
    <citation type="submission" date="2015-09" db="EMBL/GenBank/DDBJ databases">
        <authorList>
            <consortium name="Pathogen Informatics"/>
        </authorList>
    </citation>
    <scope>NUCLEOTIDE SEQUENCE [LARGE SCALE GENOMIC DNA]</scope>
    <source>
        <strain evidence="3">Lake Konstanz</strain>
    </source>
</reference>
<evidence type="ECO:0000313" key="3">
    <source>
        <dbReference type="Proteomes" id="UP000051952"/>
    </source>
</evidence>
<feature type="region of interest" description="Disordered" evidence="1">
    <location>
        <begin position="179"/>
        <end position="200"/>
    </location>
</feature>
<organism evidence="2 3">
    <name type="scientific">Bodo saltans</name>
    <name type="common">Flagellated protozoan</name>
    <dbReference type="NCBI Taxonomy" id="75058"/>
    <lineage>
        <taxon>Eukaryota</taxon>
        <taxon>Discoba</taxon>
        <taxon>Euglenozoa</taxon>
        <taxon>Kinetoplastea</taxon>
        <taxon>Metakinetoplastina</taxon>
        <taxon>Eubodonida</taxon>
        <taxon>Bodonidae</taxon>
        <taxon>Bodo</taxon>
    </lineage>
</organism>
<dbReference type="AlphaFoldDB" id="A0A0S4J1C4"/>
<proteinExistence type="predicted"/>
<dbReference type="Proteomes" id="UP000051952">
    <property type="component" value="Unassembled WGS sequence"/>
</dbReference>
<accession>A0A0S4J1C4</accession>
<protein>
    <submittedName>
        <fullName evidence="2">Membrane-associated protein, putative</fullName>
    </submittedName>
</protein>
<feature type="compositionally biased region" description="Low complexity" evidence="1">
    <location>
        <begin position="179"/>
        <end position="195"/>
    </location>
</feature>
<evidence type="ECO:0000256" key="1">
    <source>
        <dbReference type="SAM" id="MobiDB-lite"/>
    </source>
</evidence>
<keyword evidence="3" id="KW-1185">Reference proteome</keyword>
<evidence type="ECO:0000313" key="2">
    <source>
        <dbReference type="EMBL" id="CUG46909.1"/>
    </source>
</evidence>